<dbReference type="RefSeq" id="XP_039619914.1">
    <property type="nucleotide sequence ID" value="XM_039763980.1"/>
</dbReference>
<reference evidence="12" key="1">
    <citation type="journal article" date="2021" name="Cell">
        <title>Tracing the genetic footprints of vertebrate landing in non-teleost ray-finned fishes.</title>
        <authorList>
            <person name="Bi X."/>
            <person name="Wang K."/>
            <person name="Yang L."/>
            <person name="Pan H."/>
            <person name="Jiang H."/>
            <person name="Wei Q."/>
            <person name="Fang M."/>
            <person name="Yu H."/>
            <person name="Zhu C."/>
            <person name="Cai Y."/>
            <person name="He Y."/>
            <person name="Gan X."/>
            <person name="Zeng H."/>
            <person name="Yu D."/>
            <person name="Zhu Y."/>
            <person name="Jiang H."/>
            <person name="Qiu Q."/>
            <person name="Yang H."/>
            <person name="Zhang Y.E."/>
            <person name="Wang W."/>
            <person name="Zhu M."/>
            <person name="He S."/>
            <person name="Zhang G."/>
        </authorList>
    </citation>
    <scope>NUCLEOTIDE SEQUENCE</scope>
    <source>
        <strain evidence="12">Bchr_001</strain>
    </source>
</reference>
<name>A0ABS2Z6J7_POLSE</name>
<dbReference type="PROSITE" id="PS00108">
    <property type="entry name" value="PROTEIN_KINASE_ST"/>
    <property type="match status" value="1"/>
</dbReference>
<comment type="caution">
    <text evidence="12">The sequence shown here is derived from an EMBL/GenBank/DDBJ whole genome shotgun (WGS) entry which is preliminary data.</text>
</comment>
<evidence type="ECO:0000259" key="11">
    <source>
        <dbReference type="PROSITE" id="PS50011"/>
    </source>
</evidence>
<keyword evidence="2" id="KW-0723">Serine/threonine-protein kinase</keyword>
<dbReference type="PROSITE" id="PS00107">
    <property type="entry name" value="PROTEIN_KINASE_ATP"/>
    <property type="match status" value="1"/>
</dbReference>
<evidence type="ECO:0000256" key="5">
    <source>
        <dbReference type="ARBA" id="ARBA00022777"/>
    </source>
</evidence>
<dbReference type="InterPro" id="IPR011989">
    <property type="entry name" value="ARM-like"/>
</dbReference>
<dbReference type="EMBL" id="JAAWVN010027609">
    <property type="protein sequence ID" value="MBN3294646.1"/>
    <property type="molecule type" value="Genomic_DNA"/>
</dbReference>
<comment type="catalytic activity">
    <reaction evidence="7">
        <text>L-threonyl-[protein] + ATP = O-phospho-L-threonyl-[protein] + ADP + H(+)</text>
        <dbReference type="Rhea" id="RHEA:46608"/>
        <dbReference type="Rhea" id="RHEA-COMP:11060"/>
        <dbReference type="Rhea" id="RHEA-COMP:11605"/>
        <dbReference type="ChEBI" id="CHEBI:15378"/>
        <dbReference type="ChEBI" id="CHEBI:30013"/>
        <dbReference type="ChEBI" id="CHEBI:30616"/>
        <dbReference type="ChEBI" id="CHEBI:61977"/>
        <dbReference type="ChEBI" id="CHEBI:456216"/>
        <dbReference type="EC" id="2.7.11.1"/>
    </reaction>
</comment>
<dbReference type="InterPro" id="IPR011009">
    <property type="entry name" value="Kinase-like_dom_sf"/>
</dbReference>
<feature type="compositionally biased region" description="Basic and acidic residues" evidence="10">
    <location>
        <begin position="341"/>
        <end position="352"/>
    </location>
</feature>
<dbReference type="CDD" id="cd14002">
    <property type="entry name" value="STKc_STK36"/>
    <property type="match status" value="1"/>
</dbReference>
<dbReference type="RefSeq" id="XP_039619915.1">
    <property type="nucleotide sequence ID" value="XM_039763981.1"/>
</dbReference>
<dbReference type="Proteomes" id="UP001166052">
    <property type="component" value="Unassembled WGS sequence"/>
</dbReference>
<evidence type="ECO:0000256" key="2">
    <source>
        <dbReference type="ARBA" id="ARBA00022527"/>
    </source>
</evidence>
<comment type="catalytic activity">
    <reaction evidence="8">
        <text>L-seryl-[protein] + ATP = O-phospho-L-seryl-[protein] + ADP + H(+)</text>
        <dbReference type="Rhea" id="RHEA:17989"/>
        <dbReference type="Rhea" id="RHEA-COMP:9863"/>
        <dbReference type="Rhea" id="RHEA-COMP:11604"/>
        <dbReference type="ChEBI" id="CHEBI:15378"/>
        <dbReference type="ChEBI" id="CHEBI:29999"/>
        <dbReference type="ChEBI" id="CHEBI:30616"/>
        <dbReference type="ChEBI" id="CHEBI:83421"/>
        <dbReference type="ChEBI" id="CHEBI:456216"/>
        <dbReference type="EC" id="2.7.11.1"/>
    </reaction>
</comment>
<dbReference type="PANTHER" id="PTHR22983">
    <property type="entry name" value="PROTEIN KINASE RELATED"/>
    <property type="match status" value="1"/>
</dbReference>
<keyword evidence="6 9" id="KW-0067">ATP-binding</keyword>
<dbReference type="Gene3D" id="1.10.510.10">
    <property type="entry name" value="Transferase(Phosphotransferase) domain 1"/>
    <property type="match status" value="1"/>
</dbReference>
<dbReference type="GO" id="GO:0016301">
    <property type="term" value="F:kinase activity"/>
    <property type="evidence" value="ECO:0007669"/>
    <property type="project" value="UniProtKB-KW"/>
</dbReference>
<organism evidence="12 13">
    <name type="scientific">Polypterus senegalus</name>
    <name type="common">Senegal bichir</name>
    <dbReference type="NCBI Taxonomy" id="55291"/>
    <lineage>
        <taxon>Eukaryota</taxon>
        <taxon>Metazoa</taxon>
        <taxon>Chordata</taxon>
        <taxon>Craniata</taxon>
        <taxon>Vertebrata</taxon>
        <taxon>Euteleostomi</taxon>
        <taxon>Actinopterygii</taxon>
        <taxon>Polypteriformes</taxon>
        <taxon>Polypteridae</taxon>
        <taxon>Polypterus</taxon>
    </lineage>
</organism>
<accession>A0ABS2Z6J7</accession>
<evidence type="ECO:0000256" key="3">
    <source>
        <dbReference type="ARBA" id="ARBA00022679"/>
    </source>
</evidence>
<sequence>MEKYHVLEVIGEGSFGRVYKGRKKYSGQVVALKFIPKVGRSEKDLQSLKREIEIMRGLKHPNIVLLLDSFETEREVVVVTEYAEGELFQILEDDGRLPESQVCQIACQLVSALYYLHSHRILHRDMKPQNILLGKSGVVKLCDFGFARAMSVSTLVLTSIKGTPLYMSPELVEEKPYDHTADLWSLGCILYELHTGVPPFYTNSIFQLVRLIVKDPVKWPDSMSPECTSFLKGLLTKDPQKRLSWPHLLEHPFVAQGIFILSHEEMDSPLTVCPSPEIQALKLQQAKEKTSPHTGEGRIIRKAREQREKRLREDAQANIQKGKSICKENCHTETSNPTTKSMHDCTDGEKTESTPGAQMGQISHDYAREFSVLQVEGTEVSKKEKTSQNNLGSVQLENGETDGEEEWHQMMEMLKTDHHHKLISNPEFISRLKGKLHGARIQLLSGTLEGAYQLHPALEFLGNLLTVKTDSQCLNQLVHEINLLNFLMNIIQHILDKQILMQQPWTVSILGNLMAVITLYLEKDLSCQELVQSPGNLGNIFIRILIHPDLTPLIPMAGSLLTVLAHRDISFELNCDELMRATEQALSSPVEQFLSTSEGCGLFDGLLTLLYQTLCEADNNTISQFLDCAVWHLLWLRINIELEDTEPHWICFSQTGLQTFLSLALFLFTRAPYQCLPLLANHKADYTLTLGRLLIIDCMVLMGENSEEKVTSAIHDNTPFCYSSLAVMTCHLLCFPFALDVPEETLEEILHCYHSCDMVCRLLQVCLVLPLPLLDLPLALLCHLLLSDPNNSIPQFMAAAESWGFFTLLPEKKDFSNIHNKKENMNIVNGQEPSAAKGDHTSHSETRTASTLLAYFLQSEALSSSAVELISLLSHISRCSGSSIFPLLINPFLLRKALQNKDDSVRSSTCGLLGNANPFVCSENSEDSLLLLFKDLIARLKDDSLPVRRAACRTVGNWVGLFLPNSMNELMGKERLTKDSASTELTVEHRRPISSERRNFQVPPHVKENVYPTISLENKEILSEDNASKRINNTVNFKGGRSAVQNIEKNDEESSRESRIQKVGKAGPLKATNGPVIIKEEINRRKPSLTQKWEETLSGVVPVLLPLISDSDPVIRRHCCSTLANLGLSNILGPSLLQSDGLRLLLETACSDPQFAVRQAALGALRTLSQQDTMRQALVSLDAGEKLHAVSQYATPQRHCKWLVSKLRPSVSA</sequence>
<keyword evidence="4 9" id="KW-0547">Nucleotide-binding</keyword>
<evidence type="ECO:0000256" key="6">
    <source>
        <dbReference type="ARBA" id="ARBA00022840"/>
    </source>
</evidence>
<evidence type="ECO:0000256" key="8">
    <source>
        <dbReference type="ARBA" id="ARBA00048679"/>
    </source>
</evidence>
<gene>
    <name evidence="12" type="primary">Stk36</name>
    <name evidence="12" type="ORF">GTO92_0020825</name>
</gene>
<evidence type="ECO:0000313" key="12">
    <source>
        <dbReference type="EMBL" id="MBN3294646.1"/>
    </source>
</evidence>
<evidence type="ECO:0000256" key="4">
    <source>
        <dbReference type="ARBA" id="ARBA00022741"/>
    </source>
</evidence>
<dbReference type="GeneID" id="120535860"/>
<dbReference type="PANTHER" id="PTHR22983:SF6">
    <property type="entry name" value="SERINE_THREONINE-PROTEIN KINASE 36"/>
    <property type="match status" value="1"/>
</dbReference>
<feature type="non-terminal residue" evidence="12">
    <location>
        <position position="1213"/>
    </location>
</feature>
<evidence type="ECO:0000256" key="7">
    <source>
        <dbReference type="ARBA" id="ARBA00047899"/>
    </source>
</evidence>
<dbReference type="Gene3D" id="1.25.10.10">
    <property type="entry name" value="Leucine-rich Repeat Variant"/>
    <property type="match status" value="2"/>
</dbReference>
<evidence type="ECO:0000256" key="9">
    <source>
        <dbReference type="PROSITE-ProRule" id="PRU10141"/>
    </source>
</evidence>
<dbReference type="Pfam" id="PF00069">
    <property type="entry name" value="Pkinase"/>
    <property type="match status" value="1"/>
</dbReference>
<dbReference type="SUPFAM" id="SSF48371">
    <property type="entry name" value="ARM repeat"/>
    <property type="match status" value="1"/>
</dbReference>
<proteinExistence type="predicted"/>
<feature type="binding site" evidence="9">
    <location>
        <position position="33"/>
    </location>
    <ligand>
        <name>ATP</name>
        <dbReference type="ChEBI" id="CHEBI:30616"/>
    </ligand>
</feature>
<dbReference type="SMART" id="SM00220">
    <property type="entry name" value="S_TKc"/>
    <property type="match status" value="1"/>
</dbReference>
<dbReference type="InterPro" id="IPR008271">
    <property type="entry name" value="Ser/Thr_kinase_AS"/>
</dbReference>
<keyword evidence="3" id="KW-0808">Transferase</keyword>
<dbReference type="PROSITE" id="PS50011">
    <property type="entry name" value="PROTEIN_KINASE_DOM"/>
    <property type="match status" value="1"/>
</dbReference>
<keyword evidence="13" id="KW-1185">Reference proteome</keyword>
<dbReference type="EC" id="2.7.11.1" evidence="1"/>
<dbReference type="InterPro" id="IPR017441">
    <property type="entry name" value="Protein_kinase_ATP_BS"/>
</dbReference>
<feature type="non-terminal residue" evidence="12">
    <location>
        <position position="1"/>
    </location>
</feature>
<dbReference type="InterPro" id="IPR016024">
    <property type="entry name" value="ARM-type_fold"/>
</dbReference>
<evidence type="ECO:0000256" key="10">
    <source>
        <dbReference type="SAM" id="MobiDB-lite"/>
    </source>
</evidence>
<evidence type="ECO:0000256" key="1">
    <source>
        <dbReference type="ARBA" id="ARBA00012513"/>
    </source>
</evidence>
<feature type="region of interest" description="Disordered" evidence="10">
    <location>
        <begin position="332"/>
        <end position="357"/>
    </location>
</feature>
<dbReference type="InterPro" id="IPR000719">
    <property type="entry name" value="Prot_kinase_dom"/>
</dbReference>
<feature type="domain" description="Protein kinase" evidence="11">
    <location>
        <begin position="4"/>
        <end position="254"/>
    </location>
</feature>
<keyword evidence="5 12" id="KW-0418">Kinase</keyword>
<dbReference type="SUPFAM" id="SSF56112">
    <property type="entry name" value="Protein kinase-like (PK-like)"/>
    <property type="match status" value="1"/>
</dbReference>
<evidence type="ECO:0000313" key="13">
    <source>
        <dbReference type="Proteomes" id="UP001166052"/>
    </source>
</evidence>
<protein>
    <recommendedName>
        <fullName evidence="1">non-specific serine/threonine protein kinase</fullName>
        <ecNumber evidence="1">2.7.11.1</ecNumber>
    </recommendedName>
</protein>